<dbReference type="Gene3D" id="3.10.350.10">
    <property type="entry name" value="LysM domain"/>
    <property type="match status" value="1"/>
</dbReference>
<gene>
    <name evidence="3" type="ORF">L2X98_33105</name>
</gene>
<evidence type="ECO:0000313" key="4">
    <source>
        <dbReference type="Proteomes" id="UP001054811"/>
    </source>
</evidence>
<keyword evidence="1" id="KW-1133">Transmembrane helix</keyword>
<dbReference type="Proteomes" id="UP001054811">
    <property type="component" value="Chromosome"/>
</dbReference>
<organism evidence="3 4">
    <name type="scientific">Microbacterium elymi</name>
    <dbReference type="NCBI Taxonomy" id="2909587"/>
    <lineage>
        <taxon>Bacteria</taxon>
        <taxon>Bacillati</taxon>
        <taxon>Actinomycetota</taxon>
        <taxon>Actinomycetes</taxon>
        <taxon>Micrococcales</taxon>
        <taxon>Microbacteriaceae</taxon>
        <taxon>Microbacterium</taxon>
    </lineage>
</organism>
<name>A0ABY5NIY7_9MICO</name>
<feature type="transmembrane region" description="Helical" evidence="1">
    <location>
        <begin position="64"/>
        <end position="84"/>
    </location>
</feature>
<evidence type="ECO:0000259" key="2">
    <source>
        <dbReference type="SMART" id="SM00257"/>
    </source>
</evidence>
<accession>A0ABY5NIY7</accession>
<dbReference type="EMBL" id="CP091139">
    <property type="protein sequence ID" value="UUT35106.1"/>
    <property type="molecule type" value="Genomic_DNA"/>
</dbReference>
<dbReference type="Pfam" id="PF01476">
    <property type="entry name" value="LysM"/>
    <property type="match status" value="1"/>
</dbReference>
<sequence length="127" mass="12569">MSTIGIASTAGITPHSTAHAATRLRLTARGRRVLAALVALPVAAAIGMAALSGGSALASRDTGAAAGSFAIVTVSAGDTLWSIAQTVAPQADPRDVVDGIVRLNALDGVTVAPGDRLSIPTEYAPAK</sequence>
<dbReference type="SMART" id="SM00257">
    <property type="entry name" value="LysM"/>
    <property type="match status" value="1"/>
</dbReference>
<evidence type="ECO:0000313" key="3">
    <source>
        <dbReference type="EMBL" id="UUT35106.1"/>
    </source>
</evidence>
<proteinExistence type="predicted"/>
<dbReference type="InterPro" id="IPR036779">
    <property type="entry name" value="LysM_dom_sf"/>
</dbReference>
<keyword evidence="4" id="KW-1185">Reference proteome</keyword>
<dbReference type="RefSeq" id="WP_259611653.1">
    <property type="nucleotide sequence ID" value="NZ_CP091139.2"/>
</dbReference>
<dbReference type="InterPro" id="IPR018392">
    <property type="entry name" value="LysM"/>
</dbReference>
<feature type="transmembrane region" description="Helical" evidence="1">
    <location>
        <begin position="33"/>
        <end position="58"/>
    </location>
</feature>
<evidence type="ECO:0000256" key="1">
    <source>
        <dbReference type="SAM" id="Phobius"/>
    </source>
</evidence>
<protein>
    <submittedName>
        <fullName evidence="3">LysM peptidoglycan-binding domain-containing protein</fullName>
    </submittedName>
</protein>
<keyword evidence="1" id="KW-0812">Transmembrane</keyword>
<reference evidence="3" key="1">
    <citation type="submission" date="2022-01" db="EMBL/GenBank/DDBJ databases">
        <title>Microbacterium eymi and Microbacterium rhizovicinus sp. nov., isolated from the rhizospheric soil of Elymus tsukushiensis, a plant native to the Dokdo Islands, Republic of Korea.</title>
        <authorList>
            <person name="Hwang Y.J."/>
        </authorList>
    </citation>
    <scope>NUCLEOTIDE SEQUENCE</scope>
    <source>
        <strain evidence="3">KUDC0405</strain>
    </source>
</reference>
<dbReference type="CDD" id="cd00118">
    <property type="entry name" value="LysM"/>
    <property type="match status" value="1"/>
</dbReference>
<feature type="domain" description="LysM" evidence="2">
    <location>
        <begin position="71"/>
        <end position="120"/>
    </location>
</feature>
<keyword evidence="1" id="KW-0472">Membrane</keyword>